<evidence type="ECO:0000313" key="2">
    <source>
        <dbReference type="EMBL" id="MBJ7543566.1"/>
    </source>
</evidence>
<protein>
    <submittedName>
        <fullName evidence="2">Cell envelope integrity EipB family protein</fullName>
    </submittedName>
</protein>
<dbReference type="Proteomes" id="UP000623250">
    <property type="component" value="Unassembled WGS sequence"/>
</dbReference>
<dbReference type="EMBL" id="JAEMUK010000015">
    <property type="protein sequence ID" value="MBJ7543566.1"/>
    <property type="molecule type" value="Genomic_DNA"/>
</dbReference>
<evidence type="ECO:0000313" key="3">
    <source>
        <dbReference type="Proteomes" id="UP000623250"/>
    </source>
</evidence>
<accession>A0A8I1KK04</accession>
<gene>
    <name evidence="2" type="ORF">JDN41_08345</name>
</gene>
<proteinExistence type="predicted"/>
<dbReference type="Pfam" id="PF08904">
    <property type="entry name" value="EipB_like"/>
    <property type="match status" value="1"/>
</dbReference>
<feature type="signal peptide" evidence="1">
    <location>
        <begin position="1"/>
        <end position="31"/>
    </location>
</feature>
<organism evidence="2 3">
    <name type="scientific">Rhodomicrobium udaipurense</name>
    <dbReference type="NCBI Taxonomy" id="1202716"/>
    <lineage>
        <taxon>Bacteria</taxon>
        <taxon>Pseudomonadati</taxon>
        <taxon>Pseudomonadota</taxon>
        <taxon>Alphaproteobacteria</taxon>
        <taxon>Hyphomicrobiales</taxon>
        <taxon>Hyphomicrobiaceae</taxon>
        <taxon>Rhodomicrobium</taxon>
    </lineage>
</organism>
<keyword evidence="3" id="KW-1185">Reference proteome</keyword>
<evidence type="ECO:0000256" key="1">
    <source>
        <dbReference type="SAM" id="SignalP"/>
    </source>
</evidence>
<comment type="caution">
    <text evidence="2">The sequence shown here is derived from an EMBL/GenBank/DDBJ whole genome shotgun (WGS) entry which is preliminary data.</text>
</comment>
<name>A0A8I1KK04_9HYPH</name>
<sequence length="294" mass="31681">MTSFTMPAVAAVSGWLGLSACVALSCATASAQEKPAEAIELAPHRAVYELVLDRTGAGSNISDIRGQLTYDFTGSACQGYTLNTRLVTEIYDREGKQSTTDTRSESVEDGEGRRFRFNTSQYMNKSPKPADATSGLAVRAPQGGRETVTVTLYKPKKGSFTLPGNIYFPTQHSIAILKAAKAGDTRLQADFFDGSDKGTKIYETTTVIGAPLQLAANAQLPTIKNAEILDSIQSWPVVVSYYEQNGKKDGLPTYEVSFRIYANGVSRKLTLDYGAFALSGELSAIEFLPSKPCP</sequence>
<feature type="chain" id="PRO_5034749504" evidence="1">
    <location>
        <begin position="32"/>
        <end position="294"/>
    </location>
</feature>
<dbReference type="InterPro" id="IPR015000">
    <property type="entry name" value="EipB-like"/>
</dbReference>
<dbReference type="RefSeq" id="WP_037234553.1">
    <property type="nucleotide sequence ID" value="NZ_JAEMUK010000015.1"/>
</dbReference>
<reference evidence="2 3" key="1">
    <citation type="submission" date="2020-12" db="EMBL/GenBank/DDBJ databases">
        <title>Revised draft genomes of Rhodomicrobium vannielii ATCC 17100 and Rhodomicrobium udaipurense JA643.</title>
        <authorList>
            <person name="Conners E.M."/>
            <person name="Davenport E.J."/>
            <person name="Bose A."/>
        </authorList>
    </citation>
    <scope>NUCLEOTIDE SEQUENCE [LARGE SCALE GENOMIC DNA]</scope>
    <source>
        <strain evidence="2 3">JA643</strain>
    </source>
</reference>
<dbReference type="AlphaFoldDB" id="A0A8I1KK04"/>
<keyword evidence="1" id="KW-0732">Signal</keyword>